<dbReference type="AlphaFoldDB" id="A0AA35Z8W8"/>
<gene>
    <name evidence="2" type="ORF">LSALG_LOCUS27426</name>
</gene>
<dbReference type="EMBL" id="OX465081">
    <property type="protein sequence ID" value="CAI9288104.1"/>
    <property type="molecule type" value="Genomic_DNA"/>
</dbReference>
<reference evidence="2" key="1">
    <citation type="submission" date="2023-04" db="EMBL/GenBank/DDBJ databases">
        <authorList>
            <person name="Vijverberg K."/>
            <person name="Xiong W."/>
            <person name="Schranz E."/>
        </authorList>
    </citation>
    <scope>NUCLEOTIDE SEQUENCE</scope>
</reference>
<organism evidence="2 3">
    <name type="scientific">Lactuca saligna</name>
    <name type="common">Willowleaf lettuce</name>
    <dbReference type="NCBI Taxonomy" id="75948"/>
    <lineage>
        <taxon>Eukaryota</taxon>
        <taxon>Viridiplantae</taxon>
        <taxon>Streptophyta</taxon>
        <taxon>Embryophyta</taxon>
        <taxon>Tracheophyta</taxon>
        <taxon>Spermatophyta</taxon>
        <taxon>Magnoliopsida</taxon>
        <taxon>eudicotyledons</taxon>
        <taxon>Gunneridae</taxon>
        <taxon>Pentapetalae</taxon>
        <taxon>asterids</taxon>
        <taxon>campanulids</taxon>
        <taxon>Asterales</taxon>
        <taxon>Asteraceae</taxon>
        <taxon>Cichorioideae</taxon>
        <taxon>Cichorieae</taxon>
        <taxon>Lactucinae</taxon>
        <taxon>Lactuca</taxon>
    </lineage>
</organism>
<sequence length="128" mass="14956">MKLITVRCQIKSNRRKLLFDARLQTVDRRKEQIARMKQTEMKRFDDCRNDTNFHSETNRRNETNCRRRIARAWKYGISSVDSNQFLESFYCGTWHPAPITSRPPYQTSVSLSLSPRPAAPPFEGGADC</sequence>
<evidence type="ECO:0000313" key="3">
    <source>
        <dbReference type="Proteomes" id="UP001177003"/>
    </source>
</evidence>
<evidence type="ECO:0000313" key="2">
    <source>
        <dbReference type="EMBL" id="CAI9288104.1"/>
    </source>
</evidence>
<keyword evidence="3" id="KW-1185">Reference proteome</keyword>
<dbReference type="Proteomes" id="UP001177003">
    <property type="component" value="Chromosome 5"/>
</dbReference>
<feature type="region of interest" description="Disordered" evidence="1">
    <location>
        <begin position="104"/>
        <end position="128"/>
    </location>
</feature>
<accession>A0AA35Z8W8</accession>
<evidence type="ECO:0000256" key="1">
    <source>
        <dbReference type="SAM" id="MobiDB-lite"/>
    </source>
</evidence>
<name>A0AA35Z8W8_LACSI</name>
<protein>
    <submittedName>
        <fullName evidence="2">Uncharacterized protein</fullName>
    </submittedName>
</protein>
<proteinExistence type="predicted"/>